<comment type="caution">
    <text evidence="3">The sequence shown here is derived from an EMBL/GenBank/DDBJ whole genome shotgun (WGS) entry which is preliminary data.</text>
</comment>
<dbReference type="GO" id="GO:0070917">
    <property type="term" value="F:inositol phosphoceramide synthase regulator activity"/>
    <property type="evidence" value="ECO:0007669"/>
    <property type="project" value="InterPro"/>
</dbReference>
<dbReference type="PANTHER" id="PTHR28077:SF1">
    <property type="entry name" value="INOSITOL PHOSPHORYLCERAMIDE SYNTHASE REGULATORY SUBUNIT KEI1"/>
    <property type="match status" value="1"/>
</dbReference>
<dbReference type="EMBL" id="JAPUFD010000003">
    <property type="protein sequence ID" value="MDI1486255.1"/>
    <property type="molecule type" value="Genomic_DNA"/>
</dbReference>
<dbReference type="AlphaFoldDB" id="A0AA43TTJ4"/>
<dbReference type="InterPro" id="IPR013862">
    <property type="entry name" value="Kei1"/>
</dbReference>
<feature type="transmembrane region" description="Helical" evidence="2">
    <location>
        <begin position="94"/>
        <end position="121"/>
    </location>
</feature>
<accession>A0AA43TTJ4</accession>
<dbReference type="PANTHER" id="PTHR28077">
    <property type="entry name" value="INOSITOL PHOSPHORYLCERAMIDE SYNTHASE REGULATORY SUBUNIT KEI1"/>
    <property type="match status" value="1"/>
</dbReference>
<feature type="transmembrane region" description="Helical" evidence="2">
    <location>
        <begin position="40"/>
        <end position="59"/>
    </location>
</feature>
<dbReference type="GO" id="GO:0070916">
    <property type="term" value="C:inositol phosphoceramide synthase complex"/>
    <property type="evidence" value="ECO:0007669"/>
    <property type="project" value="TreeGrafter"/>
</dbReference>
<dbReference type="GO" id="GO:0006673">
    <property type="term" value="P:inositol phosphoceramide metabolic process"/>
    <property type="evidence" value="ECO:0007669"/>
    <property type="project" value="InterPro"/>
</dbReference>
<protein>
    <recommendedName>
        <fullName evidence="5">Inositolphosphorylceramide synthase subunit Kei1-domain-containing protein</fullName>
    </recommendedName>
</protein>
<feature type="region of interest" description="Disordered" evidence="1">
    <location>
        <begin position="172"/>
        <end position="197"/>
    </location>
</feature>
<keyword evidence="2" id="KW-1133">Transmembrane helix</keyword>
<dbReference type="GO" id="GO:0000139">
    <property type="term" value="C:Golgi membrane"/>
    <property type="evidence" value="ECO:0007669"/>
    <property type="project" value="TreeGrafter"/>
</dbReference>
<keyword evidence="4" id="KW-1185">Reference proteome</keyword>
<evidence type="ECO:0000313" key="4">
    <source>
        <dbReference type="Proteomes" id="UP001161017"/>
    </source>
</evidence>
<evidence type="ECO:0008006" key="5">
    <source>
        <dbReference type="Google" id="ProtNLM"/>
    </source>
</evidence>
<dbReference type="Proteomes" id="UP001161017">
    <property type="component" value="Unassembled WGS sequence"/>
</dbReference>
<organism evidence="3 4">
    <name type="scientific">Ramalina farinacea</name>
    <dbReference type="NCBI Taxonomy" id="258253"/>
    <lineage>
        <taxon>Eukaryota</taxon>
        <taxon>Fungi</taxon>
        <taxon>Dikarya</taxon>
        <taxon>Ascomycota</taxon>
        <taxon>Pezizomycotina</taxon>
        <taxon>Lecanoromycetes</taxon>
        <taxon>OSLEUM clade</taxon>
        <taxon>Lecanoromycetidae</taxon>
        <taxon>Lecanorales</taxon>
        <taxon>Lecanorineae</taxon>
        <taxon>Ramalinaceae</taxon>
        <taxon>Ramalina</taxon>
    </lineage>
</organism>
<sequence>MTLNAPVPRTLNPSTNCMALQTFLYLMTLRTGTELSTLSLLLNKVSGLYGLLAILTGIHLSPLQLSMYIYSIIALALVTYLAPHIRHQSPLECLTLAVFFVVDTIVNAAYTAAFGITWFLVVSQHHTSGEGGMVNGPGSKMMDSAAGFTSPEHKNVSSVDVVVGPDQGIPGGAQDAVTAGNPSGGPDMSSAPGNPSLGHGVLQPESISSIVVICALWAIRVYFVLVVMNYARLVLRRHVAATSRNRVELWSGSKDAGMLEDPFGVHLPEGKGWKGRLGRAMVGMGKRYWLGVDEADEGWMGGEEIGMGRLRNGAARPASSREEAPGVVERERRRRSGTGPPPPPPQLQGAQGQHLRVQEVRDGK</sequence>
<evidence type="ECO:0000256" key="2">
    <source>
        <dbReference type="SAM" id="Phobius"/>
    </source>
</evidence>
<proteinExistence type="predicted"/>
<feature type="transmembrane region" description="Helical" evidence="2">
    <location>
        <begin position="65"/>
        <end position="82"/>
    </location>
</feature>
<name>A0AA43TTJ4_9LECA</name>
<reference evidence="3" key="1">
    <citation type="journal article" date="2023" name="Genome Biol. Evol.">
        <title>First Whole Genome Sequence and Flow Cytometry Genome Size Data for the Lichen-Forming Fungus Ramalina farinacea (Ascomycota).</title>
        <authorList>
            <person name="Llewellyn T."/>
            <person name="Mian S."/>
            <person name="Hill R."/>
            <person name="Leitch I.J."/>
            <person name="Gaya E."/>
        </authorList>
    </citation>
    <scope>NUCLEOTIDE SEQUENCE</scope>
    <source>
        <strain evidence="3">LIQ254RAFAR</strain>
    </source>
</reference>
<evidence type="ECO:0000256" key="1">
    <source>
        <dbReference type="SAM" id="MobiDB-lite"/>
    </source>
</evidence>
<keyword evidence="2" id="KW-0812">Transmembrane</keyword>
<feature type="compositionally biased region" description="Basic and acidic residues" evidence="1">
    <location>
        <begin position="319"/>
        <end position="331"/>
    </location>
</feature>
<keyword evidence="2" id="KW-0472">Membrane</keyword>
<gene>
    <name evidence="3" type="ORF">OHK93_005481</name>
</gene>
<dbReference type="Pfam" id="PF08552">
    <property type="entry name" value="Kei1"/>
    <property type="match status" value="1"/>
</dbReference>
<feature type="region of interest" description="Disordered" evidence="1">
    <location>
        <begin position="310"/>
        <end position="364"/>
    </location>
</feature>
<feature type="transmembrane region" description="Helical" evidence="2">
    <location>
        <begin position="207"/>
        <end position="228"/>
    </location>
</feature>
<evidence type="ECO:0000313" key="3">
    <source>
        <dbReference type="EMBL" id="MDI1486255.1"/>
    </source>
</evidence>